<dbReference type="InterPro" id="IPR036397">
    <property type="entry name" value="RNaseH_sf"/>
</dbReference>
<gene>
    <name evidence="3" type="ORF">ACFOYW_06180</name>
</gene>
<dbReference type="RefSeq" id="WP_390227916.1">
    <property type="nucleotide sequence ID" value="NZ_JBHSCN010000004.1"/>
</dbReference>
<keyword evidence="4" id="KW-1185">Reference proteome</keyword>
<feature type="compositionally biased region" description="Low complexity" evidence="1">
    <location>
        <begin position="261"/>
        <end position="273"/>
    </location>
</feature>
<evidence type="ECO:0000313" key="4">
    <source>
        <dbReference type="Proteomes" id="UP001595900"/>
    </source>
</evidence>
<evidence type="ECO:0000256" key="1">
    <source>
        <dbReference type="SAM" id="MobiDB-lite"/>
    </source>
</evidence>
<dbReference type="Proteomes" id="UP001595900">
    <property type="component" value="Unassembled WGS sequence"/>
</dbReference>
<name>A0ABV8Q682_9MICO</name>
<dbReference type="PROSITE" id="PS50994">
    <property type="entry name" value="INTEGRASE"/>
    <property type="match status" value="1"/>
</dbReference>
<dbReference type="SUPFAM" id="SSF53098">
    <property type="entry name" value="Ribonuclease H-like"/>
    <property type="match status" value="1"/>
</dbReference>
<comment type="caution">
    <text evidence="3">The sequence shown here is derived from an EMBL/GenBank/DDBJ whole genome shotgun (WGS) entry which is preliminary data.</text>
</comment>
<accession>A0ABV8Q682</accession>
<dbReference type="InterPro" id="IPR012337">
    <property type="entry name" value="RNaseH-like_sf"/>
</dbReference>
<feature type="region of interest" description="Disordered" evidence="1">
    <location>
        <begin position="258"/>
        <end position="279"/>
    </location>
</feature>
<proteinExistence type="predicted"/>
<organism evidence="3 4">
    <name type="scientific">Gryllotalpicola reticulitermitis</name>
    <dbReference type="NCBI Taxonomy" id="1184153"/>
    <lineage>
        <taxon>Bacteria</taxon>
        <taxon>Bacillati</taxon>
        <taxon>Actinomycetota</taxon>
        <taxon>Actinomycetes</taxon>
        <taxon>Micrococcales</taxon>
        <taxon>Microbacteriaceae</taxon>
        <taxon>Gryllotalpicola</taxon>
    </lineage>
</organism>
<evidence type="ECO:0000313" key="3">
    <source>
        <dbReference type="EMBL" id="MFC4242952.1"/>
    </source>
</evidence>
<feature type="domain" description="Integrase catalytic" evidence="2">
    <location>
        <begin position="56"/>
        <end position="226"/>
    </location>
</feature>
<evidence type="ECO:0000259" key="2">
    <source>
        <dbReference type="PROSITE" id="PS50994"/>
    </source>
</evidence>
<dbReference type="PANTHER" id="PTHR35004:SF8">
    <property type="entry name" value="TRANSPOSASE RV3428C-RELATED"/>
    <property type="match status" value="1"/>
</dbReference>
<reference evidence="4" key="1">
    <citation type="journal article" date="2019" name="Int. J. Syst. Evol. Microbiol.">
        <title>The Global Catalogue of Microorganisms (GCM) 10K type strain sequencing project: providing services to taxonomists for standard genome sequencing and annotation.</title>
        <authorList>
            <consortium name="The Broad Institute Genomics Platform"/>
            <consortium name="The Broad Institute Genome Sequencing Center for Infectious Disease"/>
            <person name="Wu L."/>
            <person name="Ma J."/>
        </authorList>
    </citation>
    <scope>NUCLEOTIDE SEQUENCE [LARGE SCALE GENOMIC DNA]</scope>
    <source>
        <strain evidence="4">CGMCC 1.10363</strain>
    </source>
</reference>
<sequence>MDEAEPQLQALLAAYPWLPAWLIAERIGWTHSGSILRTEVAELRQGYRGVDPPDRLVFQPGQTIQCDLRFPAVKIPVCAGQGRTLPVFLMVLAYSRVINAVTLPSRQDGDLASGMWQLIDANGRVSRTLVGDREAATSGTGRPTTAAAACTGALGTSLKLEPARDPELNSVAERANQYLETSLLPGRVFASPEDFNAQLAAWLPRANSRRVRSLGAKPRELFEQDRQAMIRLPPIAPPIGITHRIRLAGAHYLRIDGNNYSADPDSSAASSVRPPRPPR</sequence>
<dbReference type="InterPro" id="IPR001584">
    <property type="entry name" value="Integrase_cat-core"/>
</dbReference>
<dbReference type="PANTHER" id="PTHR35004">
    <property type="entry name" value="TRANSPOSASE RV3428C-RELATED"/>
    <property type="match status" value="1"/>
</dbReference>
<dbReference type="EMBL" id="JBHSCN010000004">
    <property type="protein sequence ID" value="MFC4242952.1"/>
    <property type="molecule type" value="Genomic_DNA"/>
</dbReference>
<protein>
    <submittedName>
        <fullName evidence="3">IS21 family transposase</fullName>
    </submittedName>
</protein>
<dbReference type="Gene3D" id="3.30.420.10">
    <property type="entry name" value="Ribonuclease H-like superfamily/Ribonuclease H"/>
    <property type="match status" value="1"/>
</dbReference>